<dbReference type="Proteomes" id="UP000325933">
    <property type="component" value="Unassembled WGS sequence"/>
</dbReference>
<evidence type="ECO:0000313" key="5">
    <source>
        <dbReference type="Proteomes" id="UP000325933"/>
    </source>
</evidence>
<proteinExistence type="predicted"/>
<protein>
    <recommendedName>
        <fullName evidence="7">DUF2946 domain-containing protein</fullName>
    </recommendedName>
</protein>
<dbReference type="RefSeq" id="WP_125999565.1">
    <property type="nucleotide sequence ID" value="NZ_JBNNIY010000012.1"/>
</dbReference>
<gene>
    <name evidence="4" type="ORF">F4U95_21310</name>
    <name evidence="3" type="ORF">F4U96_21195</name>
</gene>
<organism evidence="4 5">
    <name type="scientific">Sphingobium limneticum</name>
    <dbReference type="NCBI Taxonomy" id="1007511"/>
    <lineage>
        <taxon>Bacteria</taxon>
        <taxon>Pseudomonadati</taxon>
        <taxon>Pseudomonadota</taxon>
        <taxon>Alphaproteobacteria</taxon>
        <taxon>Sphingomonadales</taxon>
        <taxon>Sphingomonadaceae</taxon>
        <taxon>Sphingobium</taxon>
    </lineage>
</organism>
<dbReference type="EMBL" id="VYQA01000023">
    <property type="protein sequence ID" value="KAA9024761.1"/>
    <property type="molecule type" value="Genomic_DNA"/>
</dbReference>
<evidence type="ECO:0000256" key="1">
    <source>
        <dbReference type="SAM" id="MobiDB-lite"/>
    </source>
</evidence>
<feature type="compositionally biased region" description="Pro residues" evidence="1">
    <location>
        <begin position="109"/>
        <end position="119"/>
    </location>
</feature>
<dbReference type="AlphaFoldDB" id="A0A5J5HRL3"/>
<dbReference type="EMBL" id="VYQB01000023">
    <property type="protein sequence ID" value="KAA9012369.1"/>
    <property type="molecule type" value="Genomic_DNA"/>
</dbReference>
<sequence length="119" mass="12964">MTQLIRCIMLTVLAILAQGAAGAALPHAPLQGHHYEYTHTDPVGKAHTEPADLVDGQTDELPDGSHRHTGHHTHGSADDVRIAGVGDRHRRILKRQFRRSDDQQLTIVPSPPLLEPPSA</sequence>
<reference evidence="5 6" key="1">
    <citation type="submission" date="2019-09" db="EMBL/GenBank/DDBJ databases">
        <authorList>
            <person name="Feng G."/>
        </authorList>
    </citation>
    <scope>NUCLEOTIDE SEQUENCE [LARGE SCALE GENOMIC DNA]</scope>
    <source>
        <strain evidence="4 5">KACC 19283</strain>
        <strain evidence="3 6">KACC 19284</strain>
    </source>
</reference>
<accession>A0A5J5HRL3</accession>
<comment type="caution">
    <text evidence="4">The sequence shown here is derived from an EMBL/GenBank/DDBJ whole genome shotgun (WGS) entry which is preliminary data.</text>
</comment>
<evidence type="ECO:0000313" key="3">
    <source>
        <dbReference type="EMBL" id="KAA9012369.1"/>
    </source>
</evidence>
<keyword evidence="2" id="KW-0732">Signal</keyword>
<name>A0A5J5HRL3_9SPHN</name>
<dbReference type="Proteomes" id="UP000326364">
    <property type="component" value="Unassembled WGS sequence"/>
</dbReference>
<evidence type="ECO:0000313" key="6">
    <source>
        <dbReference type="Proteomes" id="UP000326364"/>
    </source>
</evidence>
<feature type="signal peptide" evidence="2">
    <location>
        <begin position="1"/>
        <end position="23"/>
    </location>
</feature>
<evidence type="ECO:0000256" key="2">
    <source>
        <dbReference type="SAM" id="SignalP"/>
    </source>
</evidence>
<feature type="compositionally biased region" description="Basic and acidic residues" evidence="1">
    <location>
        <begin position="34"/>
        <end position="50"/>
    </location>
</feature>
<feature type="region of interest" description="Disordered" evidence="1">
    <location>
        <begin position="34"/>
        <end position="119"/>
    </location>
</feature>
<feature type="compositionally biased region" description="Basic residues" evidence="1">
    <location>
        <begin position="88"/>
        <end position="97"/>
    </location>
</feature>
<keyword evidence="6" id="KW-1185">Reference proteome</keyword>
<feature type="chain" id="PRO_5023939046" description="DUF2946 domain-containing protein" evidence="2">
    <location>
        <begin position="24"/>
        <end position="119"/>
    </location>
</feature>
<evidence type="ECO:0000313" key="4">
    <source>
        <dbReference type="EMBL" id="KAA9024761.1"/>
    </source>
</evidence>
<evidence type="ECO:0008006" key="7">
    <source>
        <dbReference type="Google" id="ProtNLM"/>
    </source>
</evidence>